<dbReference type="EMBL" id="BMEL01000005">
    <property type="protein sequence ID" value="GGF34008.1"/>
    <property type="molecule type" value="Genomic_DNA"/>
</dbReference>
<evidence type="ECO:0000313" key="3">
    <source>
        <dbReference type="EMBL" id="GGF34008.1"/>
    </source>
</evidence>
<dbReference type="Pfam" id="PF01381">
    <property type="entry name" value="HTH_3"/>
    <property type="match status" value="1"/>
</dbReference>
<reference evidence="3" key="1">
    <citation type="journal article" date="2014" name="Int. J. Syst. Evol. Microbiol.">
        <title>Complete genome sequence of Corynebacterium casei LMG S-19264T (=DSM 44701T), isolated from a smear-ripened cheese.</title>
        <authorList>
            <consortium name="US DOE Joint Genome Institute (JGI-PGF)"/>
            <person name="Walter F."/>
            <person name="Albersmeier A."/>
            <person name="Kalinowski J."/>
            <person name="Ruckert C."/>
        </authorList>
    </citation>
    <scope>NUCLEOTIDE SEQUENCE</scope>
    <source>
        <strain evidence="3">CGMCC 1.12153</strain>
    </source>
</reference>
<sequence length="422" mass="49611">MNIGRRINIYRKLNQMTLHDLSGETISTAHLSKIENGYRRPGESTLQKISNSLNLPFAFFENFEEEDPEVHHVLTQLEQFIITQFEKATPLVETIVENYYDYLSNVHQEIYFLLLKCAFYCKTKDYTKAKEVYVTYVQPFIDEDIIDKAPIYVQNAYHYCEGIRHYQKSDFQSSLAHYKNFRLEKQPLSVKAALTYNIAVLSNAVGDYRQAITFSYEALRYYENLEQRQQVAMVYNLIGVIYLNKEEFNKSMEYLSQAQQLAQDFKNLRLLTQVLHNKGVVMRKDGANHEACEFLEEALALKEAEGLKANKQISYHSLCKAYLNLDRLEDAYEIFEKAKSEVSKTSDYYYLLEAFLEYYKKTKQGEMYQKSLEECIDFFEEDADHEPLETLYLKLGDHLYESGKYKRAADCYLSHIKRTQSC</sequence>
<organism evidence="3 4">
    <name type="scientific">Halobacillus andaensis</name>
    <dbReference type="NCBI Taxonomy" id="1176239"/>
    <lineage>
        <taxon>Bacteria</taxon>
        <taxon>Bacillati</taxon>
        <taxon>Bacillota</taxon>
        <taxon>Bacilli</taxon>
        <taxon>Bacillales</taxon>
        <taxon>Bacillaceae</taxon>
        <taxon>Halobacillus</taxon>
    </lineage>
</organism>
<gene>
    <name evidence="3" type="ORF">GCM10010954_36320</name>
</gene>
<dbReference type="GO" id="GO:0003677">
    <property type="term" value="F:DNA binding"/>
    <property type="evidence" value="ECO:0007669"/>
    <property type="project" value="InterPro"/>
</dbReference>
<feature type="domain" description="HTH cro/C1-type" evidence="2">
    <location>
        <begin position="7"/>
        <end position="60"/>
    </location>
</feature>
<dbReference type="Proteomes" id="UP000660110">
    <property type="component" value="Unassembled WGS sequence"/>
</dbReference>
<dbReference type="PANTHER" id="PTHR19959:SF119">
    <property type="entry name" value="FUNGAL LIPASE-LIKE DOMAIN-CONTAINING PROTEIN"/>
    <property type="match status" value="1"/>
</dbReference>
<proteinExistence type="predicted"/>
<evidence type="ECO:0000313" key="4">
    <source>
        <dbReference type="Proteomes" id="UP000660110"/>
    </source>
</evidence>
<protein>
    <recommendedName>
        <fullName evidence="2">HTH cro/C1-type domain-containing protein</fullName>
    </recommendedName>
</protein>
<dbReference type="SMART" id="SM00530">
    <property type="entry name" value="HTH_XRE"/>
    <property type="match status" value="1"/>
</dbReference>
<comment type="caution">
    <text evidence="3">The sequence shown here is derived from an EMBL/GenBank/DDBJ whole genome shotgun (WGS) entry which is preliminary data.</text>
</comment>
<feature type="repeat" description="TPR" evidence="1">
    <location>
        <begin position="232"/>
        <end position="265"/>
    </location>
</feature>
<dbReference type="InterPro" id="IPR001387">
    <property type="entry name" value="Cro/C1-type_HTH"/>
</dbReference>
<dbReference type="InterPro" id="IPR010982">
    <property type="entry name" value="Lambda_DNA-bd_dom_sf"/>
</dbReference>
<dbReference type="InterPro" id="IPR019734">
    <property type="entry name" value="TPR_rpt"/>
</dbReference>
<evidence type="ECO:0000256" key="1">
    <source>
        <dbReference type="PROSITE-ProRule" id="PRU00339"/>
    </source>
</evidence>
<dbReference type="Gene3D" id="1.25.40.10">
    <property type="entry name" value="Tetratricopeptide repeat domain"/>
    <property type="match status" value="2"/>
</dbReference>
<dbReference type="Pfam" id="PF13181">
    <property type="entry name" value="TPR_8"/>
    <property type="match status" value="1"/>
</dbReference>
<dbReference type="SUPFAM" id="SSF47413">
    <property type="entry name" value="lambda repressor-like DNA-binding domains"/>
    <property type="match status" value="1"/>
</dbReference>
<keyword evidence="1" id="KW-0802">TPR repeat</keyword>
<dbReference type="InterPro" id="IPR011990">
    <property type="entry name" value="TPR-like_helical_dom_sf"/>
</dbReference>
<dbReference type="SMART" id="SM00028">
    <property type="entry name" value="TPR"/>
    <property type="match status" value="4"/>
</dbReference>
<evidence type="ECO:0000259" key="2">
    <source>
        <dbReference type="PROSITE" id="PS50943"/>
    </source>
</evidence>
<dbReference type="PANTHER" id="PTHR19959">
    <property type="entry name" value="KINESIN LIGHT CHAIN"/>
    <property type="match status" value="1"/>
</dbReference>
<reference evidence="3" key="2">
    <citation type="submission" date="2020-09" db="EMBL/GenBank/DDBJ databases">
        <authorList>
            <person name="Sun Q."/>
            <person name="Zhou Y."/>
        </authorList>
    </citation>
    <scope>NUCLEOTIDE SEQUENCE</scope>
    <source>
        <strain evidence="3">CGMCC 1.12153</strain>
    </source>
</reference>
<dbReference type="PROSITE" id="PS50943">
    <property type="entry name" value="HTH_CROC1"/>
    <property type="match status" value="1"/>
</dbReference>
<dbReference type="CDD" id="cd00093">
    <property type="entry name" value="HTH_XRE"/>
    <property type="match status" value="1"/>
</dbReference>
<keyword evidence="4" id="KW-1185">Reference proteome</keyword>
<dbReference type="PROSITE" id="PS50005">
    <property type="entry name" value="TPR"/>
    <property type="match status" value="1"/>
</dbReference>
<dbReference type="RefSeq" id="WP_188378958.1">
    <property type="nucleotide sequence ID" value="NZ_BMEL01000005.1"/>
</dbReference>
<dbReference type="SUPFAM" id="SSF48452">
    <property type="entry name" value="TPR-like"/>
    <property type="match status" value="1"/>
</dbReference>
<accession>A0A917BBW7</accession>
<dbReference type="AlphaFoldDB" id="A0A917BBW7"/>
<name>A0A917BBW7_HALAA</name>